<comment type="similarity">
    <text evidence="1">Belongs to the FPP family.</text>
</comment>
<gene>
    <name evidence="5" type="ORF">Nepgr_018343</name>
</gene>
<evidence type="ECO:0000256" key="1">
    <source>
        <dbReference type="ARBA" id="ARBA00005921"/>
    </source>
</evidence>
<dbReference type="PANTHER" id="PTHR31580">
    <property type="entry name" value="FILAMENT-LIKE PLANT PROTEIN 4"/>
    <property type="match status" value="1"/>
</dbReference>
<protein>
    <recommendedName>
        <fullName evidence="7">Filament-like plant protein 4</fullName>
    </recommendedName>
</protein>
<feature type="coiled-coil region" evidence="3">
    <location>
        <begin position="123"/>
        <end position="164"/>
    </location>
</feature>
<evidence type="ECO:0000256" key="2">
    <source>
        <dbReference type="ARBA" id="ARBA00023054"/>
    </source>
</evidence>
<dbReference type="AlphaFoldDB" id="A0AAD3STW4"/>
<dbReference type="Pfam" id="PF05911">
    <property type="entry name" value="FPP"/>
    <property type="match status" value="1"/>
</dbReference>
<accession>A0AAD3STW4</accession>
<reference evidence="5" key="1">
    <citation type="submission" date="2023-05" db="EMBL/GenBank/DDBJ databases">
        <title>Nepenthes gracilis genome sequencing.</title>
        <authorList>
            <person name="Fukushima K."/>
        </authorList>
    </citation>
    <scope>NUCLEOTIDE SEQUENCE</scope>
    <source>
        <strain evidence="5">SING2019-196</strain>
    </source>
</reference>
<evidence type="ECO:0000313" key="5">
    <source>
        <dbReference type="EMBL" id="GMH16502.1"/>
    </source>
</evidence>
<keyword evidence="2 3" id="KW-0175">Coiled coil</keyword>
<dbReference type="InterPro" id="IPR008587">
    <property type="entry name" value="FPP_plant"/>
</dbReference>
<feature type="coiled-coil region" evidence="3">
    <location>
        <begin position="214"/>
        <end position="323"/>
    </location>
</feature>
<comment type="caution">
    <text evidence="5">The sequence shown here is derived from an EMBL/GenBank/DDBJ whole genome shotgun (WGS) entry which is preliminary data.</text>
</comment>
<evidence type="ECO:0000256" key="4">
    <source>
        <dbReference type="SAM" id="MobiDB-lite"/>
    </source>
</evidence>
<proteinExistence type="inferred from homology"/>
<sequence>MFSLFGAAFEVTATQHRISSLQRRHRCSCHPGLCVFSVSQPKMWIIKHARLVLILKKQKHSKMDRRGWPWKKKSSDKSAADKAIATLDTLGVSLASSGSSQCDKDNYRERNYVQVSVESYTHLTGLDDQVKAYEEQVKKYEDQVETLEQRISDLNKKLSAAHSEMTNRDELVKQHAKVAEEAVSGWEKAEAEALALKNHLESMTLSKLTAEDKAAHLDAALKECMWQIQNLEEENERKMQEIVLTKNKQCDKIKLELEAKIANLGQELVRAEADNTSLSRSLQDHHNMLIKINEEKSRAQAEIELLKSNIESCERKINSLKYELHIVVKELEIRNEEKNMSVKSAAMANKQNTEGVRKIAKLEAECQRLRGLVRKKLPGPAALAQMKLEVESLGWDYGETQVRRSPVNPPNPFLSQNPHMLSVSESSLGAVQKFQKENELLTQHLLAMEEETKMLKEAFGKCNSELQASRSIYAKAASKIQSLEGQLQILNQQKGSVKAGIHISTAHSLSQNAINPPSTISLLEDGNDDTGSCADSWGSALLSELSHIKIPNMVRPKNADIVKHLELMDDFLEMEKLAGLSNGSNGAISTTDKMDCKGPETVNHEADANTVSDLSLEKNYDLVPTVNPSNFESLSSNPECNKDLPLAMLLESRISELFESIPNGKDLEKILEEIKQVIREVLRHSLNFVFEENHCPSGASVPIAGSQVTSDKEISLSENSESCLREEQIISCELADAVSQIHNFVLYVGKEAIPVHGMSNDEDELTCTIGQFSASSNKVLSNTASLTDFVLALSDVMAKVSVLSFNFLGYKGNEAEASSPDCIDKVALPENKTPQGERYSNGCSHISDSSSNPEVPQEANIVAGLESASYNCSLEELEKLKAEKDTIERDFARCIEDLETTKFQLKETEELLIEVKSHLSSSQKINNLADTQLKCMAESYKSIEKRAEELEAEVDILHTKVESLNNELQAEKMSHQNALARCNDLEEQLERNKGCAVCSSSAADTFIKSKQEKELASAAEKLAECQETIFLLGKQLKALHPQTHFIESAFGNTSHKDEDLFEEEPPATRMVPQDFDHPHTDTVTSTNLPMDNHGTLFSPPDTEVNSPSKSPVSSNNPGHQPVNLGSSSASHVPTPEKHSLMWR</sequence>
<dbReference type="PANTHER" id="PTHR31580:SF4">
    <property type="entry name" value="FILAMENT-LIKE PLANT PROTEIN 6"/>
    <property type="match status" value="1"/>
</dbReference>
<feature type="coiled-coil region" evidence="3">
    <location>
        <begin position="933"/>
        <end position="1028"/>
    </location>
</feature>
<dbReference type="SUPFAM" id="SSF57997">
    <property type="entry name" value="Tropomyosin"/>
    <property type="match status" value="1"/>
</dbReference>
<organism evidence="5 6">
    <name type="scientific">Nepenthes gracilis</name>
    <name type="common">Slender pitcher plant</name>
    <dbReference type="NCBI Taxonomy" id="150966"/>
    <lineage>
        <taxon>Eukaryota</taxon>
        <taxon>Viridiplantae</taxon>
        <taxon>Streptophyta</taxon>
        <taxon>Embryophyta</taxon>
        <taxon>Tracheophyta</taxon>
        <taxon>Spermatophyta</taxon>
        <taxon>Magnoliopsida</taxon>
        <taxon>eudicotyledons</taxon>
        <taxon>Gunneridae</taxon>
        <taxon>Pentapetalae</taxon>
        <taxon>Caryophyllales</taxon>
        <taxon>Nepenthaceae</taxon>
        <taxon>Nepenthes</taxon>
    </lineage>
</organism>
<dbReference type="Proteomes" id="UP001279734">
    <property type="component" value="Unassembled WGS sequence"/>
</dbReference>
<dbReference type="EMBL" id="BSYO01000016">
    <property type="protein sequence ID" value="GMH16502.1"/>
    <property type="molecule type" value="Genomic_DNA"/>
</dbReference>
<dbReference type="Gene3D" id="1.20.5.170">
    <property type="match status" value="1"/>
</dbReference>
<feature type="region of interest" description="Disordered" evidence="4">
    <location>
        <begin position="1069"/>
        <end position="1143"/>
    </location>
</feature>
<name>A0AAD3STW4_NEPGR</name>
<evidence type="ECO:0000256" key="3">
    <source>
        <dbReference type="SAM" id="Coils"/>
    </source>
</evidence>
<dbReference type="Gene3D" id="1.20.58.60">
    <property type="match status" value="1"/>
</dbReference>
<evidence type="ECO:0000313" key="6">
    <source>
        <dbReference type="Proteomes" id="UP001279734"/>
    </source>
</evidence>
<feature type="coiled-coil region" evidence="3">
    <location>
        <begin position="870"/>
        <end position="897"/>
    </location>
</feature>
<feature type="coiled-coil region" evidence="3">
    <location>
        <begin position="431"/>
        <end position="493"/>
    </location>
</feature>
<keyword evidence="6" id="KW-1185">Reference proteome</keyword>
<evidence type="ECO:0008006" key="7">
    <source>
        <dbReference type="Google" id="ProtNLM"/>
    </source>
</evidence>
<feature type="compositionally biased region" description="Low complexity" evidence="4">
    <location>
        <begin position="1104"/>
        <end position="1117"/>
    </location>
</feature>
<feature type="compositionally biased region" description="Basic and acidic residues" evidence="4">
    <location>
        <begin position="1134"/>
        <end position="1143"/>
    </location>
</feature>